<evidence type="ECO:0000256" key="2">
    <source>
        <dbReference type="ARBA" id="ARBA00005520"/>
    </source>
</evidence>
<organism evidence="13 14">
    <name type="scientific">Sunxiuqinia elliptica</name>
    <dbReference type="NCBI Taxonomy" id="655355"/>
    <lineage>
        <taxon>Bacteria</taxon>
        <taxon>Pseudomonadati</taxon>
        <taxon>Bacteroidota</taxon>
        <taxon>Bacteroidia</taxon>
        <taxon>Marinilabiliales</taxon>
        <taxon>Prolixibacteraceae</taxon>
        <taxon>Sunxiuqinia</taxon>
    </lineage>
</organism>
<dbReference type="SUPFAM" id="SSF142695">
    <property type="entry name" value="RibA-like"/>
    <property type="match status" value="1"/>
</dbReference>
<sequence>MFDRQQENTYPKNLTVGERVDLPSVYGTFKLIPFQDKVNGLEHIALIKGDPQPNQSTLLRIHSACATGDLFGSLRCDCGPQLHQALRQIEQAGRGVLIYLQQEGRGIGLMEKIKAYKLQEQGFDTVDANLKLGHQADERDYKDAAEILHYLHISKVDLMTNNPLKMEGLSQYGITVETCIPIIIKPNKHNAFYLQTKQERMGHKLLQQAFDQEKDRFENLK</sequence>
<keyword evidence="6 11" id="KW-0378">Hydrolase</keyword>
<dbReference type="NCBIfam" id="TIGR00505">
    <property type="entry name" value="ribA"/>
    <property type="match status" value="1"/>
</dbReference>
<feature type="binding site" evidence="11">
    <location>
        <position position="81"/>
    </location>
    <ligand>
        <name>GTP</name>
        <dbReference type="ChEBI" id="CHEBI:37565"/>
    </ligand>
</feature>
<gene>
    <name evidence="11" type="primary">ribA</name>
    <name evidence="13" type="ORF">DET52_103372</name>
</gene>
<evidence type="ECO:0000256" key="4">
    <source>
        <dbReference type="ARBA" id="ARBA00022723"/>
    </source>
</evidence>
<dbReference type="OrthoDB" id="9793111at2"/>
<keyword evidence="7 11" id="KW-0862">Zinc</keyword>
<feature type="binding site" evidence="11">
    <location>
        <position position="65"/>
    </location>
    <ligand>
        <name>Zn(2+)</name>
        <dbReference type="ChEBI" id="CHEBI:29105"/>
        <note>catalytic</note>
    </ligand>
</feature>
<evidence type="ECO:0000313" key="13">
    <source>
        <dbReference type="EMBL" id="TDO03426.1"/>
    </source>
</evidence>
<dbReference type="GO" id="GO:0003935">
    <property type="term" value="F:GTP cyclohydrolase II activity"/>
    <property type="evidence" value="ECO:0007669"/>
    <property type="project" value="UniProtKB-UniRule"/>
</dbReference>
<evidence type="ECO:0000256" key="9">
    <source>
        <dbReference type="ARBA" id="ARBA00043932"/>
    </source>
</evidence>
<keyword evidence="3 11" id="KW-0686">Riboflavin biosynthesis</keyword>
<evidence type="ECO:0000256" key="7">
    <source>
        <dbReference type="ARBA" id="ARBA00022833"/>
    </source>
</evidence>
<evidence type="ECO:0000256" key="1">
    <source>
        <dbReference type="ARBA" id="ARBA00004853"/>
    </source>
</evidence>
<comment type="similarity">
    <text evidence="2">In the N-terminal section; belongs to the DHBP synthase family.</text>
</comment>
<dbReference type="NCBIfam" id="NF001591">
    <property type="entry name" value="PRK00393.1"/>
    <property type="match status" value="1"/>
</dbReference>
<dbReference type="InterPro" id="IPR036144">
    <property type="entry name" value="RibA-like_sf"/>
</dbReference>
<feature type="binding site" evidence="11">
    <location>
        <position position="165"/>
    </location>
    <ligand>
        <name>GTP</name>
        <dbReference type="ChEBI" id="CHEBI:37565"/>
    </ligand>
</feature>
<dbReference type="InterPro" id="IPR000926">
    <property type="entry name" value="RibA"/>
</dbReference>
<dbReference type="Proteomes" id="UP000294848">
    <property type="component" value="Unassembled WGS sequence"/>
</dbReference>
<evidence type="ECO:0000256" key="3">
    <source>
        <dbReference type="ARBA" id="ARBA00022619"/>
    </source>
</evidence>
<comment type="similarity">
    <text evidence="11">Belongs to the GTP cyclohydrolase II family.</text>
</comment>
<dbReference type="Pfam" id="PF00925">
    <property type="entry name" value="GTP_cyclohydro2"/>
    <property type="match status" value="1"/>
</dbReference>
<reference evidence="13 14" key="1">
    <citation type="submission" date="2019-03" db="EMBL/GenBank/DDBJ databases">
        <title>Freshwater and sediment microbial communities from various areas in North America, analyzing microbe dynamics in response to fracking.</title>
        <authorList>
            <person name="Lamendella R."/>
        </authorList>
    </citation>
    <scope>NUCLEOTIDE SEQUENCE [LARGE SCALE GENOMIC DNA]</scope>
    <source>
        <strain evidence="13 14">114D</strain>
    </source>
</reference>
<comment type="pathway">
    <text evidence="1 11">Cofactor biosynthesis; riboflavin biosynthesis; 5-amino-6-(D-ribitylamino)uracil from GTP: step 1/4.</text>
</comment>
<evidence type="ECO:0000313" key="14">
    <source>
        <dbReference type="Proteomes" id="UP000294848"/>
    </source>
</evidence>
<feature type="binding site" evidence="11">
    <location>
        <position position="76"/>
    </location>
    <ligand>
        <name>Zn(2+)</name>
        <dbReference type="ChEBI" id="CHEBI:29105"/>
        <note>catalytic</note>
    </ligand>
</feature>
<feature type="active site" description="Nucleophile" evidence="11">
    <location>
        <position position="139"/>
    </location>
</feature>
<dbReference type="PANTHER" id="PTHR21327">
    <property type="entry name" value="GTP CYCLOHYDROLASE II-RELATED"/>
    <property type="match status" value="1"/>
</dbReference>
<name>A0A4R6H7C1_9BACT</name>
<feature type="binding site" evidence="11">
    <location>
        <begin position="60"/>
        <end position="64"/>
    </location>
    <ligand>
        <name>GTP</name>
        <dbReference type="ChEBI" id="CHEBI:37565"/>
    </ligand>
</feature>
<comment type="caution">
    <text evidence="13">The sequence shown here is derived from an EMBL/GenBank/DDBJ whole genome shotgun (WGS) entry which is preliminary data.</text>
</comment>
<dbReference type="Gene3D" id="3.40.50.10990">
    <property type="entry name" value="GTP cyclohydrolase II"/>
    <property type="match status" value="1"/>
</dbReference>
<comment type="cofactor">
    <cofactor evidence="11">
        <name>Zn(2+)</name>
        <dbReference type="ChEBI" id="CHEBI:29105"/>
    </cofactor>
    <text evidence="11">Binds 1 zinc ion per subunit.</text>
</comment>
<dbReference type="InterPro" id="IPR032677">
    <property type="entry name" value="GTP_cyclohydro_II"/>
</dbReference>
<feature type="active site" description="Proton acceptor" evidence="11">
    <location>
        <position position="137"/>
    </location>
</feature>
<feature type="binding site" evidence="11">
    <location>
        <begin position="103"/>
        <end position="105"/>
    </location>
    <ligand>
        <name>GTP</name>
        <dbReference type="ChEBI" id="CHEBI:37565"/>
    </ligand>
</feature>
<keyword evidence="8 11" id="KW-0342">GTP-binding</keyword>
<dbReference type="EMBL" id="SNWI01000003">
    <property type="protein sequence ID" value="TDO03426.1"/>
    <property type="molecule type" value="Genomic_DNA"/>
</dbReference>
<feature type="binding site" evidence="11">
    <location>
        <position position="78"/>
    </location>
    <ligand>
        <name>Zn(2+)</name>
        <dbReference type="ChEBI" id="CHEBI:29105"/>
        <note>catalytic</note>
    </ligand>
</feature>
<dbReference type="AlphaFoldDB" id="A0A4R6H7C1"/>
<dbReference type="HAMAP" id="MF_00179">
    <property type="entry name" value="RibA"/>
    <property type="match status" value="1"/>
</dbReference>
<dbReference type="PANTHER" id="PTHR21327:SF18">
    <property type="entry name" value="3,4-DIHYDROXY-2-BUTANONE 4-PHOSPHATE SYNTHASE"/>
    <property type="match status" value="1"/>
</dbReference>
<dbReference type="EC" id="3.5.4.25" evidence="11"/>
<evidence type="ECO:0000256" key="10">
    <source>
        <dbReference type="ARBA" id="ARBA00049295"/>
    </source>
</evidence>
<dbReference type="RefSeq" id="WP_133464760.1">
    <property type="nucleotide sequence ID" value="NZ_SNWI01000003.1"/>
</dbReference>
<dbReference type="GO" id="GO:0008270">
    <property type="term" value="F:zinc ion binding"/>
    <property type="evidence" value="ECO:0007669"/>
    <property type="project" value="UniProtKB-UniRule"/>
</dbReference>
<evidence type="ECO:0000256" key="8">
    <source>
        <dbReference type="ARBA" id="ARBA00023134"/>
    </source>
</evidence>
<dbReference type="UniPathway" id="UPA00275">
    <property type="reaction ID" value="UER00400"/>
</dbReference>
<dbReference type="GO" id="GO:0009231">
    <property type="term" value="P:riboflavin biosynthetic process"/>
    <property type="evidence" value="ECO:0007669"/>
    <property type="project" value="UniProtKB-UniRule"/>
</dbReference>
<feature type="binding site" evidence="11">
    <location>
        <position position="125"/>
    </location>
    <ligand>
        <name>GTP</name>
        <dbReference type="ChEBI" id="CHEBI:37565"/>
    </ligand>
</feature>
<evidence type="ECO:0000259" key="12">
    <source>
        <dbReference type="Pfam" id="PF00925"/>
    </source>
</evidence>
<comment type="function">
    <text evidence="9 11">Catalyzes the conversion of GTP to 2,5-diamino-6-ribosylamino-4(3H)-pyrimidinone 5'-phosphate (DARP), formate and pyrophosphate.</text>
</comment>
<dbReference type="GO" id="GO:0005829">
    <property type="term" value="C:cytosol"/>
    <property type="evidence" value="ECO:0007669"/>
    <property type="project" value="TreeGrafter"/>
</dbReference>
<accession>A0A4R6H7C1</accession>
<dbReference type="FunFam" id="3.40.50.10990:FF:000001">
    <property type="entry name" value="Riboflavin biosynthesis protein RibBA"/>
    <property type="match status" value="1"/>
</dbReference>
<keyword evidence="4 11" id="KW-0479">Metal-binding</keyword>
<dbReference type="GO" id="GO:0005525">
    <property type="term" value="F:GTP binding"/>
    <property type="evidence" value="ECO:0007669"/>
    <property type="project" value="UniProtKB-KW"/>
</dbReference>
<proteinExistence type="inferred from homology"/>
<evidence type="ECO:0000256" key="11">
    <source>
        <dbReference type="HAMAP-Rule" id="MF_00179"/>
    </source>
</evidence>
<dbReference type="CDD" id="cd00641">
    <property type="entry name" value="GTP_cyclohydro2"/>
    <property type="match status" value="1"/>
</dbReference>
<protein>
    <recommendedName>
        <fullName evidence="11">GTP cyclohydrolase-2</fullName>
        <ecNumber evidence="11">3.5.4.25</ecNumber>
    </recommendedName>
    <alternativeName>
        <fullName evidence="11">GTP cyclohydrolase II</fullName>
    </alternativeName>
</protein>
<evidence type="ECO:0000256" key="6">
    <source>
        <dbReference type="ARBA" id="ARBA00022801"/>
    </source>
</evidence>
<evidence type="ECO:0000256" key="5">
    <source>
        <dbReference type="ARBA" id="ARBA00022741"/>
    </source>
</evidence>
<feature type="binding site" evidence="11">
    <location>
        <position position="160"/>
    </location>
    <ligand>
        <name>GTP</name>
        <dbReference type="ChEBI" id="CHEBI:37565"/>
    </ligand>
</feature>
<comment type="catalytic activity">
    <reaction evidence="10 11">
        <text>GTP + 4 H2O = 2,5-diamino-6-hydroxy-4-(5-phosphoribosylamino)-pyrimidine + formate + 2 phosphate + 3 H(+)</text>
        <dbReference type="Rhea" id="RHEA:23704"/>
        <dbReference type="ChEBI" id="CHEBI:15377"/>
        <dbReference type="ChEBI" id="CHEBI:15378"/>
        <dbReference type="ChEBI" id="CHEBI:15740"/>
        <dbReference type="ChEBI" id="CHEBI:37565"/>
        <dbReference type="ChEBI" id="CHEBI:43474"/>
        <dbReference type="ChEBI" id="CHEBI:58614"/>
        <dbReference type="EC" id="3.5.4.25"/>
    </reaction>
</comment>
<feature type="domain" description="GTP cyclohydrolase II" evidence="12">
    <location>
        <begin position="19"/>
        <end position="180"/>
    </location>
</feature>
<keyword evidence="5 11" id="KW-0547">Nucleotide-binding</keyword>